<evidence type="ECO:0000256" key="7">
    <source>
        <dbReference type="ARBA" id="ARBA00022837"/>
    </source>
</evidence>
<dbReference type="EC" id="3.2.1.23" evidence="5"/>
<comment type="subunit">
    <text evidence="4">Monomer.</text>
</comment>
<dbReference type="InterPro" id="IPR008979">
    <property type="entry name" value="Galactose-bd-like_sf"/>
</dbReference>
<dbReference type="GO" id="GO:0005990">
    <property type="term" value="P:lactose catabolic process"/>
    <property type="evidence" value="ECO:0007669"/>
    <property type="project" value="TreeGrafter"/>
</dbReference>
<dbReference type="Pfam" id="PF02837">
    <property type="entry name" value="Glyco_hydro_2_N"/>
    <property type="match status" value="1"/>
</dbReference>
<evidence type="ECO:0000259" key="10">
    <source>
        <dbReference type="Pfam" id="PF02836"/>
    </source>
</evidence>
<reference evidence="12 13" key="1">
    <citation type="journal article" date="2007" name="Nature">
        <title>Light stimulates growth of proteorhodopsin-containing marine Flavobacteria.</title>
        <authorList>
            <person name="Gomez-Consarnau L."/>
            <person name="Gonzalez J.M."/>
            <person name="Coll-Llado M."/>
            <person name="Gourdon P."/>
            <person name="Pascher T."/>
            <person name="Neutze R."/>
            <person name="Pedros-Alio C."/>
            <person name="Pinhassi J."/>
        </authorList>
    </citation>
    <scope>NUCLEOTIDE SEQUENCE [LARGE SCALE GENOMIC DNA]</scope>
    <source>
        <strain evidence="12 13">MED217</strain>
    </source>
</reference>
<dbReference type="Pfam" id="PF00703">
    <property type="entry name" value="Glyco_hydro_2"/>
    <property type="match status" value="1"/>
</dbReference>
<organism evidence="12 13">
    <name type="scientific">Leeuwenhoekiella blandensis (strain CECT 7118 / CCUG 51940 / KCTC 22103 / MED217)</name>
    <name type="common">Flavobacterium sp. (strain MED217)</name>
    <dbReference type="NCBI Taxonomy" id="398720"/>
    <lineage>
        <taxon>Bacteria</taxon>
        <taxon>Pseudomonadati</taxon>
        <taxon>Bacteroidota</taxon>
        <taxon>Flavobacteriia</taxon>
        <taxon>Flavobacteriales</taxon>
        <taxon>Flavobacteriaceae</taxon>
        <taxon>Leeuwenhoekiella</taxon>
    </lineage>
</organism>
<dbReference type="Gene3D" id="3.20.20.80">
    <property type="entry name" value="Glycosidases"/>
    <property type="match status" value="1"/>
</dbReference>
<dbReference type="Proteomes" id="UP000001601">
    <property type="component" value="Unassembled WGS sequence"/>
</dbReference>
<dbReference type="InterPro" id="IPR006104">
    <property type="entry name" value="Glyco_hydro_2_N"/>
</dbReference>
<dbReference type="GO" id="GO:0004565">
    <property type="term" value="F:beta-galactosidase activity"/>
    <property type="evidence" value="ECO:0007669"/>
    <property type="project" value="UniProtKB-EC"/>
</dbReference>
<feature type="domain" description="Glycoside hydrolase family 2 catalytic" evidence="10">
    <location>
        <begin position="308"/>
        <end position="522"/>
    </location>
</feature>
<dbReference type="SUPFAM" id="SSF51445">
    <property type="entry name" value="(Trans)glycosidases"/>
    <property type="match status" value="1"/>
</dbReference>
<evidence type="ECO:0000256" key="1">
    <source>
        <dbReference type="ARBA" id="ARBA00001412"/>
    </source>
</evidence>
<comment type="caution">
    <text evidence="12">The sequence shown here is derived from an EMBL/GenBank/DDBJ whole genome shotgun (WGS) entry which is preliminary data.</text>
</comment>
<evidence type="ECO:0000259" key="11">
    <source>
        <dbReference type="Pfam" id="PF02837"/>
    </source>
</evidence>
<dbReference type="Gene3D" id="2.70.98.10">
    <property type="match status" value="1"/>
</dbReference>
<dbReference type="PANTHER" id="PTHR46323">
    <property type="entry name" value="BETA-GALACTOSIDASE"/>
    <property type="match status" value="1"/>
</dbReference>
<dbReference type="InterPro" id="IPR036156">
    <property type="entry name" value="Beta-gal/glucu_dom_sf"/>
</dbReference>
<dbReference type="InterPro" id="IPR014718">
    <property type="entry name" value="GH-type_carb-bd"/>
</dbReference>
<dbReference type="InterPro" id="IPR017853">
    <property type="entry name" value="GH"/>
</dbReference>
<dbReference type="InterPro" id="IPR011013">
    <property type="entry name" value="Gal_mutarotase_sf_dom"/>
</dbReference>
<dbReference type="InterPro" id="IPR006101">
    <property type="entry name" value="Glyco_hydro_2"/>
</dbReference>
<gene>
    <name evidence="12" type="ORF">MED217_09687</name>
</gene>
<name>A3XNQ7_LEEBM</name>
<dbReference type="RefSeq" id="WP_009780311.1">
    <property type="nucleotide sequence ID" value="NZ_CH672395.1"/>
</dbReference>
<feature type="domain" description="Glycoside hydrolase family 2 immunoglobulin-like beta-sandwich" evidence="9">
    <location>
        <begin position="203"/>
        <end position="301"/>
    </location>
</feature>
<evidence type="ECO:0000256" key="8">
    <source>
        <dbReference type="ARBA" id="ARBA00023295"/>
    </source>
</evidence>
<proteinExistence type="inferred from homology"/>
<dbReference type="GO" id="GO:0009341">
    <property type="term" value="C:beta-galactosidase complex"/>
    <property type="evidence" value="ECO:0007669"/>
    <property type="project" value="InterPro"/>
</dbReference>
<keyword evidence="6" id="KW-0378">Hydrolase</keyword>
<evidence type="ECO:0000256" key="5">
    <source>
        <dbReference type="ARBA" id="ARBA00012756"/>
    </source>
</evidence>
<evidence type="ECO:0000256" key="4">
    <source>
        <dbReference type="ARBA" id="ARBA00011245"/>
    </source>
</evidence>
<dbReference type="InterPro" id="IPR013783">
    <property type="entry name" value="Ig-like_fold"/>
</dbReference>
<dbReference type="GO" id="GO:0030246">
    <property type="term" value="F:carbohydrate binding"/>
    <property type="evidence" value="ECO:0007669"/>
    <property type="project" value="InterPro"/>
</dbReference>
<dbReference type="eggNOG" id="COG3250">
    <property type="taxonomic scope" value="Bacteria"/>
</dbReference>
<evidence type="ECO:0000256" key="3">
    <source>
        <dbReference type="ARBA" id="ARBA00007401"/>
    </source>
</evidence>
<dbReference type="Pfam" id="PF02836">
    <property type="entry name" value="Glyco_hydro_2_C"/>
    <property type="match status" value="1"/>
</dbReference>
<evidence type="ECO:0000256" key="2">
    <source>
        <dbReference type="ARBA" id="ARBA00001913"/>
    </source>
</evidence>
<keyword evidence="8" id="KW-0326">Glycosidase</keyword>
<dbReference type="SUPFAM" id="SSF49785">
    <property type="entry name" value="Galactose-binding domain-like"/>
    <property type="match status" value="1"/>
</dbReference>
<dbReference type="Gene3D" id="2.60.120.260">
    <property type="entry name" value="Galactose-binding domain-like"/>
    <property type="match status" value="1"/>
</dbReference>
<comment type="catalytic activity">
    <reaction evidence="1">
        <text>Hydrolysis of terminal non-reducing beta-D-galactose residues in beta-D-galactosides.</text>
        <dbReference type="EC" id="3.2.1.23"/>
    </reaction>
</comment>
<sequence length="941" mass="107969">MRNYRIEHFKNILLALTVILVGTAGVAQQDNSATQIIHLSGTDKDHRVDWDFKIDKGRKSGEWSKIAVPSNWELEGFGIYTYGHDWRRLRPESAAIGQYKHQFSVPKEWKSQTIELVFEGVMTDTKVMVNGKLVGPVHQGGFYRFKYDITRFLKFGEENLLEVEVKNASDNDAVNRAEKDADFWAFAGIYRPVYLELKPKEYIDRVAIDAQADGSFKMDVFTENIKRGRTIEAKISDLKEQSLGRVFSTEADWRSEKATLNYQTENPQLWSPEFPNRYQVEVSLKDGDEVLHTITQKFGFRTVELRAKDGFYVNGEKVKFKGVNRHSFWPSSGRSASRALSVMDVELMKDMNMNAVRMSHYPPSQHFLEVTDSLGLFVIDELTGWQNAYDTEVGKKLVKELIIRDVNHPSIVIWANGNEGGNNYNLLEEYPKYDIQDRTVIHPWNTLGETNTLHYPSYDYVYNALTNGDKVYFSTEFLHGLYDGGHGAGLEDFWNIMQESPLSAGGFLWVFADEGVVRTDKDGFIDVKDKETWAPDGIVGPYREKEGSFYTIKEIWSPVYIDKMDITPQFDGKLKLENRYHFTNLSECEFEWQLINFPKPNASETENEIHKSGMANSPDIAPDLSGYLQLDLPENWTQSDALYLTATDPHSRKIMTWSWPVKSPEKTAETIVSGTSETAASASEKDGILTLSANGVEINFNTENGLITSVKNEKTPISFNNGPKLTDEDSKFKSLKHYQKGDDQVVEMEYEGPIRKMVYTMQANGWLKLDYSYFLRGRKDFMGINFDYPEEKVKGVKWLGKGPYRVWKNRMKGQNFAVHQKDYNNTVTGSDWRYPEFKGYHDRMYWAVIDTEESPITIVSATDDVFLRLFTPKDSNNENTNPAFPEGNISFMDAISPIGTKFKKPAELGPQSQQTEFHHRDDPQRLWGATLYFYFGNNKTN</sequence>
<feature type="domain" description="Glycosyl hydrolases family 2 sugar binding" evidence="11">
    <location>
        <begin position="62"/>
        <end position="199"/>
    </location>
</feature>
<accession>A3XNQ7</accession>
<evidence type="ECO:0000259" key="9">
    <source>
        <dbReference type="Pfam" id="PF00703"/>
    </source>
</evidence>
<dbReference type="EMBL" id="AANC01000006">
    <property type="protein sequence ID" value="EAQ48810.1"/>
    <property type="molecule type" value="Genomic_DNA"/>
</dbReference>
<evidence type="ECO:0000313" key="12">
    <source>
        <dbReference type="EMBL" id="EAQ48810.1"/>
    </source>
</evidence>
<dbReference type="PANTHER" id="PTHR46323:SF2">
    <property type="entry name" value="BETA-GALACTOSIDASE"/>
    <property type="match status" value="1"/>
</dbReference>
<dbReference type="HOGENOM" id="CLU_007798_0_0_10"/>
<dbReference type="STRING" id="398720.MED217_09687"/>
<evidence type="ECO:0000256" key="6">
    <source>
        <dbReference type="ARBA" id="ARBA00022801"/>
    </source>
</evidence>
<keyword evidence="13" id="KW-1185">Reference proteome</keyword>
<dbReference type="OrthoDB" id="9801077at2"/>
<dbReference type="SUPFAM" id="SSF49303">
    <property type="entry name" value="beta-Galactosidase/glucuronidase domain"/>
    <property type="match status" value="2"/>
</dbReference>
<dbReference type="InterPro" id="IPR050347">
    <property type="entry name" value="Bact_Beta-galactosidase"/>
</dbReference>
<dbReference type="SUPFAM" id="SSF74650">
    <property type="entry name" value="Galactose mutarotase-like"/>
    <property type="match status" value="1"/>
</dbReference>
<comment type="similarity">
    <text evidence="3">Belongs to the glycosyl hydrolase 2 family.</text>
</comment>
<dbReference type="InterPro" id="IPR006102">
    <property type="entry name" value="Ig-like_GH2"/>
</dbReference>
<keyword evidence="7" id="KW-0106">Calcium</keyword>
<dbReference type="PRINTS" id="PR00132">
    <property type="entry name" value="GLHYDRLASE2"/>
</dbReference>
<dbReference type="InterPro" id="IPR006103">
    <property type="entry name" value="Glyco_hydro_2_cat"/>
</dbReference>
<dbReference type="Gene3D" id="2.60.40.10">
    <property type="entry name" value="Immunoglobulins"/>
    <property type="match status" value="2"/>
</dbReference>
<protein>
    <recommendedName>
        <fullName evidence="5">beta-galactosidase</fullName>
        <ecNumber evidence="5">3.2.1.23</ecNumber>
    </recommendedName>
</protein>
<evidence type="ECO:0000313" key="13">
    <source>
        <dbReference type="Proteomes" id="UP000001601"/>
    </source>
</evidence>
<comment type="cofactor">
    <cofactor evidence="2">
        <name>Ca(2+)</name>
        <dbReference type="ChEBI" id="CHEBI:29108"/>
    </cofactor>
</comment>
<dbReference type="AlphaFoldDB" id="A3XNQ7"/>